<dbReference type="PROSITE" id="PS50112">
    <property type="entry name" value="PAS"/>
    <property type="match status" value="1"/>
</dbReference>
<dbReference type="InterPro" id="IPR058031">
    <property type="entry name" value="AAA_lid_NorR"/>
</dbReference>
<dbReference type="InterPro" id="IPR027417">
    <property type="entry name" value="P-loop_NTPase"/>
</dbReference>
<protein>
    <submittedName>
        <fullName evidence="8">Sigma 54-interacting transcriptional regulator</fullName>
    </submittedName>
</protein>
<dbReference type="Pfam" id="PF00158">
    <property type="entry name" value="Sigma54_activat"/>
    <property type="match status" value="1"/>
</dbReference>
<dbReference type="InterPro" id="IPR000014">
    <property type="entry name" value="PAS"/>
</dbReference>
<organism evidence="8 9">
    <name type="scientific">Thiobacter aerophilum</name>
    <dbReference type="NCBI Taxonomy" id="3121275"/>
    <lineage>
        <taxon>Bacteria</taxon>
        <taxon>Pseudomonadati</taxon>
        <taxon>Pseudomonadota</taxon>
        <taxon>Betaproteobacteria</taxon>
        <taxon>Burkholderiales</taxon>
        <taxon>Thiobacteraceae</taxon>
        <taxon>Thiobacter</taxon>
    </lineage>
</organism>
<evidence type="ECO:0000256" key="4">
    <source>
        <dbReference type="ARBA" id="ARBA00023125"/>
    </source>
</evidence>
<dbReference type="SMART" id="SM00382">
    <property type="entry name" value="AAA"/>
    <property type="match status" value="1"/>
</dbReference>
<dbReference type="Gene3D" id="1.10.8.60">
    <property type="match status" value="1"/>
</dbReference>
<evidence type="ECO:0000259" key="7">
    <source>
        <dbReference type="PROSITE" id="PS50112"/>
    </source>
</evidence>
<dbReference type="InterPro" id="IPR002197">
    <property type="entry name" value="HTH_Fis"/>
</dbReference>
<dbReference type="Gene3D" id="3.40.50.300">
    <property type="entry name" value="P-loop containing nucleotide triphosphate hydrolases"/>
    <property type="match status" value="1"/>
</dbReference>
<dbReference type="Pfam" id="PF25601">
    <property type="entry name" value="AAA_lid_14"/>
    <property type="match status" value="1"/>
</dbReference>
<keyword evidence="1" id="KW-0547">Nucleotide-binding</keyword>
<dbReference type="PROSITE" id="PS50045">
    <property type="entry name" value="SIGMA54_INTERACT_4"/>
    <property type="match status" value="1"/>
</dbReference>
<evidence type="ECO:0000256" key="3">
    <source>
        <dbReference type="ARBA" id="ARBA00023015"/>
    </source>
</evidence>
<evidence type="ECO:0000313" key="8">
    <source>
        <dbReference type="EMBL" id="MEO1765886.1"/>
    </source>
</evidence>
<evidence type="ECO:0000256" key="1">
    <source>
        <dbReference type="ARBA" id="ARBA00022741"/>
    </source>
</evidence>
<dbReference type="InterPro" id="IPR025943">
    <property type="entry name" value="Sigma_54_int_dom_ATP-bd_2"/>
</dbReference>
<dbReference type="InterPro" id="IPR035965">
    <property type="entry name" value="PAS-like_dom_sf"/>
</dbReference>
<dbReference type="InterPro" id="IPR025944">
    <property type="entry name" value="Sigma_54_int_dom_CS"/>
</dbReference>
<keyword evidence="9" id="KW-1185">Reference proteome</keyword>
<evidence type="ECO:0000256" key="2">
    <source>
        <dbReference type="ARBA" id="ARBA00022840"/>
    </source>
</evidence>
<dbReference type="InterPro" id="IPR003593">
    <property type="entry name" value="AAA+_ATPase"/>
</dbReference>
<keyword evidence="3" id="KW-0805">Transcription regulation</keyword>
<dbReference type="PANTHER" id="PTHR32071">
    <property type="entry name" value="TRANSCRIPTIONAL REGULATORY PROTEIN"/>
    <property type="match status" value="1"/>
</dbReference>
<dbReference type="SMART" id="SM00091">
    <property type="entry name" value="PAS"/>
    <property type="match status" value="1"/>
</dbReference>
<accession>A0ABV0EB51</accession>
<dbReference type="PROSITE" id="PS00688">
    <property type="entry name" value="SIGMA54_INTERACT_3"/>
    <property type="match status" value="1"/>
</dbReference>
<reference evidence="8 9" key="1">
    <citation type="submission" date="2024-02" db="EMBL/GenBank/DDBJ databases">
        <title>New thermophilic sulfur-oxidizing bacteria from a hot springs of the Uzon caldera (Kamchatka, Russia).</title>
        <authorList>
            <person name="Dukat A.M."/>
            <person name="Elcheninov A.G."/>
            <person name="Frolov E.N."/>
        </authorList>
    </citation>
    <scope>NUCLEOTIDE SEQUENCE [LARGE SCALE GENOMIC DNA]</scope>
    <source>
        <strain evidence="8 9">AK1</strain>
    </source>
</reference>
<dbReference type="SUPFAM" id="SSF52540">
    <property type="entry name" value="P-loop containing nucleoside triphosphate hydrolases"/>
    <property type="match status" value="1"/>
</dbReference>
<dbReference type="PROSITE" id="PS00676">
    <property type="entry name" value="SIGMA54_INTERACT_2"/>
    <property type="match status" value="1"/>
</dbReference>
<gene>
    <name evidence="8" type="ORF">V6E02_01445</name>
</gene>
<evidence type="ECO:0000259" key="6">
    <source>
        <dbReference type="PROSITE" id="PS50045"/>
    </source>
</evidence>
<dbReference type="SUPFAM" id="SSF46689">
    <property type="entry name" value="Homeodomain-like"/>
    <property type="match status" value="1"/>
</dbReference>
<evidence type="ECO:0000256" key="5">
    <source>
        <dbReference type="ARBA" id="ARBA00023163"/>
    </source>
</evidence>
<dbReference type="EMBL" id="JBAJEX010000001">
    <property type="protein sequence ID" value="MEO1765886.1"/>
    <property type="molecule type" value="Genomic_DNA"/>
</dbReference>
<sequence length="436" mass="49009">MLDIQGLIDLQDDPFVLIDRDYRIVAANSAYCQAYGVAREDVVGRRCHEVSHHSRVPCHENGEDCPHVRVFSGQTRVDLVHVHFDALGRPEHVKLVGRRLASVDGRTYLGEQIRRLAGTELDCDELRMIGRSPAFLACVEHLTAAAQAEAPVLLLGESGVGKELAAQYIHRRSERAAKPFVALDCAAIPESLFEAELFGHERGAFTGCVGRREGLFEQADGGTLFLDEIGEIPLSMQAKLLRVLETGEFRRVGGREIIRADVRLVSATNRDLLAMVDEGRFRQDLYYRIAGIDVRLPPLRERRSDIPALAEVLLGRLGTRDGRRYRFSDEALALLVQYDYPGNVRELRNIVQKAAALAPNGLIGPEHILFPHERDRRSVPEAPAPVPDRPPRMVELEARHIAEMLTRHQGNRRRVAQALGISERTLYRKLARYQLR</sequence>
<dbReference type="Gene3D" id="3.30.450.20">
    <property type="entry name" value="PAS domain"/>
    <property type="match status" value="1"/>
</dbReference>
<dbReference type="RefSeq" id="WP_347306430.1">
    <property type="nucleotide sequence ID" value="NZ_JBAJEX010000001.1"/>
</dbReference>
<dbReference type="CDD" id="cd00009">
    <property type="entry name" value="AAA"/>
    <property type="match status" value="1"/>
</dbReference>
<comment type="caution">
    <text evidence="8">The sequence shown here is derived from an EMBL/GenBank/DDBJ whole genome shotgun (WGS) entry which is preliminary data.</text>
</comment>
<dbReference type="Proteomes" id="UP001482231">
    <property type="component" value="Unassembled WGS sequence"/>
</dbReference>
<dbReference type="InterPro" id="IPR013656">
    <property type="entry name" value="PAS_4"/>
</dbReference>
<feature type="domain" description="Sigma-54 factor interaction" evidence="6">
    <location>
        <begin position="128"/>
        <end position="356"/>
    </location>
</feature>
<dbReference type="Pfam" id="PF02954">
    <property type="entry name" value="HTH_8"/>
    <property type="match status" value="1"/>
</dbReference>
<dbReference type="InterPro" id="IPR002078">
    <property type="entry name" value="Sigma_54_int"/>
</dbReference>
<dbReference type="CDD" id="cd00130">
    <property type="entry name" value="PAS"/>
    <property type="match status" value="1"/>
</dbReference>
<dbReference type="Gene3D" id="1.10.10.60">
    <property type="entry name" value="Homeodomain-like"/>
    <property type="match status" value="1"/>
</dbReference>
<name>A0ABV0EB51_9BURK</name>
<evidence type="ECO:0000313" key="9">
    <source>
        <dbReference type="Proteomes" id="UP001482231"/>
    </source>
</evidence>
<dbReference type="Pfam" id="PF08448">
    <property type="entry name" value="PAS_4"/>
    <property type="match status" value="1"/>
</dbReference>
<dbReference type="PRINTS" id="PR01590">
    <property type="entry name" value="HTHFIS"/>
</dbReference>
<feature type="domain" description="PAS" evidence="7">
    <location>
        <begin position="1"/>
        <end position="45"/>
    </location>
</feature>
<keyword evidence="4" id="KW-0238">DNA-binding</keyword>
<dbReference type="InterPro" id="IPR009057">
    <property type="entry name" value="Homeodomain-like_sf"/>
</dbReference>
<dbReference type="SUPFAM" id="SSF55785">
    <property type="entry name" value="PYP-like sensor domain (PAS domain)"/>
    <property type="match status" value="1"/>
</dbReference>
<keyword evidence="5" id="KW-0804">Transcription</keyword>
<keyword evidence="2" id="KW-0067">ATP-binding</keyword>
<proteinExistence type="predicted"/>